<dbReference type="OrthoDB" id="652198at2"/>
<name>A0A386HS16_9BACT</name>
<sequence>MKKILLAILPLAILASCGSKQERKVLVVANGTITVQGNNINIGDTSAGASNFEMDIKDVTNKNLNVNNNGVKSSIPISSEGGYYILNLNNKDIYGSQLLEGRDYNNKNDLNLDEQKAMIDSLKQVLAGTNISAANKNYLIKPGQLIELSNDLEHTQVFAPFEPLSDINQPKDGKPVVLFKFYSKDELQSRLQTVEDSYNTPS</sequence>
<evidence type="ECO:0000313" key="2">
    <source>
        <dbReference type="Proteomes" id="UP000266118"/>
    </source>
</evidence>
<evidence type="ECO:0000313" key="1">
    <source>
        <dbReference type="EMBL" id="AYD48482.1"/>
    </source>
</evidence>
<proteinExistence type="predicted"/>
<dbReference type="Proteomes" id="UP000266118">
    <property type="component" value="Chromosome"/>
</dbReference>
<reference evidence="1 2" key="1">
    <citation type="submission" date="2018-09" db="EMBL/GenBank/DDBJ databases">
        <title>Arachidicoccus sp. nov., a bacterium isolated from soil.</title>
        <authorList>
            <person name="Weon H.-Y."/>
            <person name="Kwon S.-W."/>
            <person name="Lee S.A."/>
        </authorList>
    </citation>
    <scope>NUCLEOTIDE SEQUENCE [LARGE SCALE GENOMIC DNA]</scope>
    <source>
        <strain evidence="1 2">KIS59-12</strain>
    </source>
</reference>
<keyword evidence="2" id="KW-1185">Reference proteome</keyword>
<protein>
    <submittedName>
        <fullName evidence="1">Uncharacterized protein</fullName>
    </submittedName>
</protein>
<dbReference type="RefSeq" id="WP_119989271.1">
    <property type="nucleotide sequence ID" value="NZ_CP032489.1"/>
</dbReference>
<gene>
    <name evidence="1" type="ORF">D6B99_13240</name>
</gene>
<dbReference type="EMBL" id="CP032489">
    <property type="protein sequence ID" value="AYD48482.1"/>
    <property type="molecule type" value="Genomic_DNA"/>
</dbReference>
<dbReference type="PROSITE" id="PS51257">
    <property type="entry name" value="PROKAR_LIPOPROTEIN"/>
    <property type="match status" value="1"/>
</dbReference>
<dbReference type="AlphaFoldDB" id="A0A386HS16"/>
<dbReference type="KEGG" id="ark:D6B99_13240"/>
<accession>A0A386HS16</accession>
<organism evidence="1 2">
    <name type="scientific">Arachidicoccus soli</name>
    <dbReference type="NCBI Taxonomy" id="2341117"/>
    <lineage>
        <taxon>Bacteria</taxon>
        <taxon>Pseudomonadati</taxon>
        <taxon>Bacteroidota</taxon>
        <taxon>Chitinophagia</taxon>
        <taxon>Chitinophagales</taxon>
        <taxon>Chitinophagaceae</taxon>
        <taxon>Arachidicoccus</taxon>
    </lineage>
</organism>